<dbReference type="Pfam" id="PF13539">
    <property type="entry name" value="Peptidase_M15_4"/>
    <property type="match status" value="1"/>
</dbReference>
<evidence type="ECO:0000259" key="2">
    <source>
        <dbReference type="Pfam" id="PF13539"/>
    </source>
</evidence>
<proteinExistence type="predicted"/>
<keyword evidence="1" id="KW-0732">Signal</keyword>
<protein>
    <submittedName>
        <fullName evidence="3">M15 family metallopeptidase</fullName>
    </submittedName>
</protein>
<organism evidence="3 4">
    <name type="scientific">Bradyrhizobium denitrificans</name>
    <dbReference type="NCBI Taxonomy" id="2734912"/>
    <lineage>
        <taxon>Bacteria</taxon>
        <taxon>Pseudomonadati</taxon>
        <taxon>Pseudomonadota</taxon>
        <taxon>Alphaproteobacteria</taxon>
        <taxon>Hyphomicrobiales</taxon>
        <taxon>Nitrobacteraceae</taxon>
        <taxon>Bradyrhizobium</taxon>
    </lineage>
</organism>
<feature type="domain" description="Peptidase M15C" evidence="2">
    <location>
        <begin position="185"/>
        <end position="253"/>
    </location>
</feature>
<feature type="signal peptide" evidence="1">
    <location>
        <begin position="1"/>
        <end position="23"/>
    </location>
</feature>
<evidence type="ECO:0000313" key="4">
    <source>
        <dbReference type="Proteomes" id="UP001314635"/>
    </source>
</evidence>
<dbReference type="InterPro" id="IPR039561">
    <property type="entry name" value="Peptidase_M15C"/>
</dbReference>
<keyword evidence="4" id="KW-1185">Reference proteome</keyword>
<reference evidence="4" key="1">
    <citation type="journal article" date="2021" name="ISME J.">
        <title>Evolutionary origin and ecological implication of a unique nif island in free-living Bradyrhizobium lineages.</title>
        <authorList>
            <person name="Tao J."/>
        </authorList>
    </citation>
    <scope>NUCLEOTIDE SEQUENCE [LARGE SCALE GENOMIC DNA]</scope>
    <source>
        <strain evidence="4">SZCCT0094</strain>
    </source>
</reference>
<dbReference type="SUPFAM" id="SSF55166">
    <property type="entry name" value="Hedgehog/DD-peptidase"/>
    <property type="match status" value="1"/>
</dbReference>
<dbReference type="Proteomes" id="UP001314635">
    <property type="component" value="Unassembled WGS sequence"/>
</dbReference>
<sequence>MTRPSALRLLAIGVCLQWLSASAVRCETIGSMLDRLVQAYPQALAGHDDEVVIWRDGTRMPVGQLDPERPFADKLRNATILDQLSLSYPLGAPSPPAVNADPGRFRNEAFFKKMYGDCNAGGVAGHLVSITWLPKSFGKTVKVTRINGIAERLTEISREIDDLDPKIKRAAFPIAGVLSCRPVADTGRMSMHGYAAAIDLNLDYSDYWLWNARSSVSIPYKNRFPQQIVEIFERHGFIWGGRWYHYDTMHFEYRPELLPAQPR</sequence>
<dbReference type="EMBL" id="JAFCLK010000010">
    <property type="protein sequence ID" value="MBR1136678.1"/>
    <property type="molecule type" value="Genomic_DNA"/>
</dbReference>
<evidence type="ECO:0000313" key="3">
    <source>
        <dbReference type="EMBL" id="MBR1136678.1"/>
    </source>
</evidence>
<name>A0ABS5G5T8_9BRAD</name>
<dbReference type="RefSeq" id="WP_172239308.1">
    <property type="nucleotide sequence ID" value="NZ_JABFDP010000022.1"/>
</dbReference>
<dbReference type="Gene3D" id="3.30.1380.10">
    <property type="match status" value="1"/>
</dbReference>
<comment type="caution">
    <text evidence="3">The sequence shown here is derived from an EMBL/GenBank/DDBJ whole genome shotgun (WGS) entry which is preliminary data.</text>
</comment>
<feature type="chain" id="PRO_5045481880" evidence="1">
    <location>
        <begin position="24"/>
        <end position="263"/>
    </location>
</feature>
<gene>
    <name evidence="3" type="ORF">JQ619_12945</name>
</gene>
<dbReference type="InterPro" id="IPR009045">
    <property type="entry name" value="Zn_M74/Hedgehog-like"/>
</dbReference>
<evidence type="ECO:0000256" key="1">
    <source>
        <dbReference type="SAM" id="SignalP"/>
    </source>
</evidence>
<accession>A0ABS5G5T8</accession>